<gene>
    <name evidence="2" type="ORF">J8F10_23255</name>
</gene>
<keyword evidence="1" id="KW-0812">Transmembrane</keyword>
<protein>
    <submittedName>
        <fullName evidence="2">Uncharacterized protein</fullName>
    </submittedName>
</protein>
<dbReference type="EMBL" id="JAGKQQ010000001">
    <property type="protein sequence ID" value="MBP3958177.1"/>
    <property type="molecule type" value="Genomic_DNA"/>
</dbReference>
<evidence type="ECO:0000256" key="1">
    <source>
        <dbReference type="SAM" id="Phobius"/>
    </source>
</evidence>
<keyword evidence="1" id="KW-0472">Membrane</keyword>
<comment type="caution">
    <text evidence="2">The sequence shown here is derived from an EMBL/GenBank/DDBJ whole genome shotgun (WGS) entry which is preliminary data.</text>
</comment>
<evidence type="ECO:0000313" key="2">
    <source>
        <dbReference type="EMBL" id="MBP3958177.1"/>
    </source>
</evidence>
<proteinExistence type="predicted"/>
<dbReference type="RefSeq" id="WP_210657922.1">
    <property type="nucleotide sequence ID" value="NZ_JAGKQQ010000001.1"/>
</dbReference>
<name>A0ABS5BWQ7_9BACT</name>
<evidence type="ECO:0000313" key="3">
    <source>
        <dbReference type="Proteomes" id="UP000676565"/>
    </source>
</evidence>
<dbReference type="Proteomes" id="UP000676565">
    <property type="component" value="Unassembled WGS sequence"/>
</dbReference>
<organism evidence="2 3">
    <name type="scientific">Gemmata palustris</name>
    <dbReference type="NCBI Taxonomy" id="2822762"/>
    <lineage>
        <taxon>Bacteria</taxon>
        <taxon>Pseudomonadati</taxon>
        <taxon>Planctomycetota</taxon>
        <taxon>Planctomycetia</taxon>
        <taxon>Gemmatales</taxon>
        <taxon>Gemmataceae</taxon>
        <taxon>Gemmata</taxon>
    </lineage>
</organism>
<sequence>MTEEATMRLRLQTVAAYRELRRSVQRSGRENVVFALIMFGLAYFSHTAGAFWLAILLYSLLAAGELLVGLIKWAAPSAEGVLLDAIVLLLFAGWNLGWEGLIAVGGGRPNPAFIFFGLYMLFGAFNRFKAYTNLRRLFAERPAPEHIAWFDELVHDILTSDPHADPLALDLPTTPHWRVKLLGSTAFFVANNGSAVWVAGPDDFTLVREKSDRGGGRRKALLRIYGEAYPEFTLDDASWSNYARWMAEFAAPHPA</sequence>
<keyword evidence="1" id="KW-1133">Transmembrane helix</keyword>
<feature type="transmembrane region" description="Helical" evidence="1">
    <location>
        <begin position="51"/>
        <end position="74"/>
    </location>
</feature>
<keyword evidence="3" id="KW-1185">Reference proteome</keyword>
<reference evidence="2 3" key="1">
    <citation type="submission" date="2021-04" db="EMBL/GenBank/DDBJ databases">
        <authorList>
            <person name="Ivanova A."/>
        </authorList>
    </citation>
    <scope>NUCLEOTIDE SEQUENCE [LARGE SCALE GENOMIC DNA]</scope>
    <source>
        <strain evidence="2 3">G18</strain>
    </source>
</reference>
<feature type="transmembrane region" description="Helical" evidence="1">
    <location>
        <begin position="28"/>
        <end position="45"/>
    </location>
</feature>
<feature type="transmembrane region" description="Helical" evidence="1">
    <location>
        <begin position="110"/>
        <end position="128"/>
    </location>
</feature>
<feature type="transmembrane region" description="Helical" evidence="1">
    <location>
        <begin position="81"/>
        <end position="98"/>
    </location>
</feature>
<accession>A0ABS5BWQ7</accession>